<dbReference type="EMBL" id="LWAJ01000003">
    <property type="protein sequence ID" value="KZL51797.1"/>
    <property type="molecule type" value="Genomic_DNA"/>
</dbReference>
<gene>
    <name evidence="2" type="ORF">A2T98_00135</name>
</gene>
<evidence type="ECO:0000256" key="1">
    <source>
        <dbReference type="SAM" id="Phobius"/>
    </source>
</evidence>
<keyword evidence="1" id="KW-0812">Transmembrane</keyword>
<protein>
    <submittedName>
        <fullName evidence="2">Uncharacterized protein</fullName>
    </submittedName>
</protein>
<evidence type="ECO:0000313" key="2">
    <source>
        <dbReference type="EMBL" id="KZL51797.1"/>
    </source>
</evidence>
<dbReference type="AlphaFoldDB" id="A0A166L1P0"/>
<sequence length="71" mass="7980">MTFRSTYLRDFQKLVNRYRSVTIPLLASVFAVDIILLLVVAQLLEGEIWKVSHAFPGVLGLAVLQKCVFGN</sequence>
<keyword evidence="1" id="KW-0472">Membrane</keyword>
<feature type="transmembrane region" description="Helical" evidence="1">
    <location>
        <begin position="21"/>
        <end position="44"/>
    </location>
</feature>
<proteinExistence type="predicted"/>
<organism evidence="2 3">
    <name type="scientific">Nodularia spumigena CENA596</name>
    <dbReference type="NCBI Taxonomy" id="1819295"/>
    <lineage>
        <taxon>Bacteria</taxon>
        <taxon>Bacillati</taxon>
        <taxon>Cyanobacteriota</taxon>
        <taxon>Cyanophyceae</taxon>
        <taxon>Nostocales</taxon>
        <taxon>Nodulariaceae</taxon>
        <taxon>Nodularia</taxon>
    </lineage>
</organism>
<reference evidence="2 3" key="1">
    <citation type="submission" date="2016-04" db="EMBL/GenBank/DDBJ databases">
        <title>Draft Genome Assembly of the Bloom-forming Cyanobacterium Nodularia spumigena Strain CENA596 in Shrimp Production Ponds.</title>
        <authorList>
            <person name="Popin R.V."/>
            <person name="Rigonato J."/>
            <person name="Abreu V.A."/>
            <person name="Andreote A.P."/>
            <person name="Silveira S.B."/>
            <person name="Odebrecht C."/>
            <person name="Fiore M.F."/>
        </authorList>
    </citation>
    <scope>NUCLEOTIDE SEQUENCE [LARGE SCALE GENOMIC DNA]</scope>
    <source>
        <strain evidence="2 3">CENA596</strain>
    </source>
</reference>
<evidence type="ECO:0000313" key="3">
    <source>
        <dbReference type="Proteomes" id="UP000076555"/>
    </source>
</evidence>
<keyword evidence="1" id="KW-1133">Transmembrane helix</keyword>
<comment type="caution">
    <text evidence="2">The sequence shown here is derived from an EMBL/GenBank/DDBJ whole genome shotgun (WGS) entry which is preliminary data.</text>
</comment>
<accession>A0A166L1P0</accession>
<name>A0A166L1P0_NODSP</name>
<dbReference type="Proteomes" id="UP000076555">
    <property type="component" value="Unassembled WGS sequence"/>
</dbReference>